<dbReference type="EMBL" id="FNEV01000007">
    <property type="protein sequence ID" value="SDJ57059.1"/>
    <property type="molecule type" value="Genomic_DNA"/>
</dbReference>
<evidence type="ECO:0000259" key="3">
    <source>
        <dbReference type="Pfam" id="PF03358"/>
    </source>
</evidence>
<dbReference type="AlphaFoldDB" id="A0A1G8UTL3"/>
<dbReference type="Gene3D" id="3.40.50.360">
    <property type="match status" value="1"/>
</dbReference>
<name>A0A1G8UTL3_9BACI</name>
<dbReference type="InterPro" id="IPR051796">
    <property type="entry name" value="ISF_SsuE-like"/>
</dbReference>
<keyword evidence="1" id="KW-0285">Flavoprotein</keyword>
<proteinExistence type="predicted"/>
<keyword evidence="2" id="KW-0288">FMN</keyword>
<dbReference type="GO" id="GO:0016491">
    <property type="term" value="F:oxidoreductase activity"/>
    <property type="evidence" value="ECO:0007669"/>
    <property type="project" value="InterPro"/>
</dbReference>
<dbReference type="InterPro" id="IPR029039">
    <property type="entry name" value="Flavoprotein-like_sf"/>
</dbReference>
<reference evidence="5" key="1">
    <citation type="submission" date="2016-10" db="EMBL/GenBank/DDBJ databases">
        <authorList>
            <person name="Varghese N."/>
            <person name="Submissions S."/>
        </authorList>
    </citation>
    <scope>NUCLEOTIDE SEQUENCE [LARGE SCALE GENOMIC DNA]</scope>
    <source>
        <strain evidence="5">DSM 4771</strain>
    </source>
</reference>
<dbReference type="SUPFAM" id="SSF52218">
    <property type="entry name" value="Flavoproteins"/>
    <property type="match status" value="1"/>
</dbReference>
<evidence type="ECO:0000256" key="2">
    <source>
        <dbReference type="ARBA" id="ARBA00022643"/>
    </source>
</evidence>
<dbReference type="Proteomes" id="UP000199225">
    <property type="component" value="Unassembled WGS sequence"/>
</dbReference>
<dbReference type="PANTHER" id="PTHR43278:SF4">
    <property type="entry name" value="NAD(P)H-DEPENDENT FMN-CONTAINING OXIDOREDUCTASE YWQN-RELATED"/>
    <property type="match status" value="1"/>
</dbReference>
<evidence type="ECO:0000256" key="1">
    <source>
        <dbReference type="ARBA" id="ARBA00022630"/>
    </source>
</evidence>
<dbReference type="OrthoDB" id="8853249at2"/>
<sequence length="256" mass="28091">MIQAFSLRISSLLFTLGIFCLRVGTLLARFSSPQEKENRGTETVEEAKPLSNVNVLFLNASLKGSDQDSNTKVLIEEVSEIMEKEGASVEELRLADYNIKFGMQPDMGNGDEWPKIFAKVKEADVLIVGTPLWIGEKSSVANLAMERLYASSSETEENGQSIYYNKVGGAVITGNEDGAKHAAASILYGLSHIGFVVPPNVDAYWVGEAGPGPSYMDTDRDNEFTRSHVKMLAYNTLHLARILKENPIPPEGNVME</sequence>
<gene>
    <name evidence="4" type="ORF">SAMN04490247_2387</name>
</gene>
<accession>A0A1G8UTL3</accession>
<dbReference type="Pfam" id="PF03358">
    <property type="entry name" value="FMN_red"/>
    <property type="match status" value="1"/>
</dbReference>
<dbReference type="STRING" id="86666.SAMN04490247_2387"/>
<keyword evidence="5" id="KW-1185">Reference proteome</keyword>
<protein>
    <submittedName>
        <fullName evidence="4">Multimeric flavodoxin WrbA</fullName>
    </submittedName>
</protein>
<evidence type="ECO:0000313" key="5">
    <source>
        <dbReference type="Proteomes" id="UP000199225"/>
    </source>
</evidence>
<dbReference type="PANTHER" id="PTHR43278">
    <property type="entry name" value="NAD(P)H-DEPENDENT FMN-CONTAINING OXIDOREDUCTASE YWQN-RELATED"/>
    <property type="match status" value="1"/>
</dbReference>
<evidence type="ECO:0000313" key="4">
    <source>
        <dbReference type="EMBL" id="SDJ57059.1"/>
    </source>
</evidence>
<organism evidence="4 5">
    <name type="scientific">Salimicrobium halophilum</name>
    <dbReference type="NCBI Taxonomy" id="86666"/>
    <lineage>
        <taxon>Bacteria</taxon>
        <taxon>Bacillati</taxon>
        <taxon>Bacillota</taxon>
        <taxon>Bacilli</taxon>
        <taxon>Bacillales</taxon>
        <taxon>Bacillaceae</taxon>
        <taxon>Salimicrobium</taxon>
    </lineage>
</organism>
<feature type="domain" description="NADPH-dependent FMN reductase-like" evidence="3">
    <location>
        <begin position="54"/>
        <end position="201"/>
    </location>
</feature>
<dbReference type="InterPro" id="IPR005025">
    <property type="entry name" value="FMN_Rdtase-like_dom"/>
</dbReference>